<keyword evidence="2 4" id="KW-0238">DNA-binding</keyword>
<evidence type="ECO:0000259" key="5">
    <source>
        <dbReference type="PROSITE" id="PS50977"/>
    </source>
</evidence>
<evidence type="ECO:0000256" key="4">
    <source>
        <dbReference type="PROSITE-ProRule" id="PRU00335"/>
    </source>
</evidence>
<evidence type="ECO:0000313" key="6">
    <source>
        <dbReference type="EMBL" id="MDF8264493.1"/>
    </source>
</evidence>
<dbReference type="EMBL" id="JAROAV010000028">
    <property type="protein sequence ID" value="MDF8264493.1"/>
    <property type="molecule type" value="Genomic_DNA"/>
</dbReference>
<dbReference type="InterPro" id="IPR001647">
    <property type="entry name" value="HTH_TetR"/>
</dbReference>
<keyword evidence="1" id="KW-0805">Transcription regulation</keyword>
<feature type="domain" description="HTH tetR-type" evidence="5">
    <location>
        <begin position="11"/>
        <end position="70"/>
    </location>
</feature>
<dbReference type="RefSeq" id="WP_277191955.1">
    <property type="nucleotide sequence ID" value="NZ_JAROAV010000028.1"/>
</dbReference>
<dbReference type="PANTHER" id="PTHR30055:SF234">
    <property type="entry name" value="HTH-TYPE TRANSCRIPTIONAL REGULATOR BETI"/>
    <property type="match status" value="1"/>
</dbReference>
<dbReference type="SUPFAM" id="SSF48498">
    <property type="entry name" value="Tetracyclin repressor-like, C-terminal domain"/>
    <property type="match status" value="1"/>
</dbReference>
<dbReference type="PANTHER" id="PTHR30055">
    <property type="entry name" value="HTH-TYPE TRANSCRIPTIONAL REGULATOR RUTR"/>
    <property type="match status" value="1"/>
</dbReference>
<evidence type="ECO:0000256" key="1">
    <source>
        <dbReference type="ARBA" id="ARBA00023015"/>
    </source>
</evidence>
<dbReference type="InterPro" id="IPR050109">
    <property type="entry name" value="HTH-type_TetR-like_transc_reg"/>
</dbReference>
<dbReference type="Proteomes" id="UP001528912">
    <property type="component" value="Unassembled WGS sequence"/>
</dbReference>
<dbReference type="Gene3D" id="1.10.357.10">
    <property type="entry name" value="Tetracycline Repressor, domain 2"/>
    <property type="match status" value="1"/>
</dbReference>
<evidence type="ECO:0000313" key="7">
    <source>
        <dbReference type="Proteomes" id="UP001528912"/>
    </source>
</evidence>
<accession>A0ABT6C7I6</accession>
<dbReference type="PROSITE" id="PS50977">
    <property type="entry name" value="HTH_TETR_2"/>
    <property type="match status" value="1"/>
</dbReference>
<gene>
    <name evidence="6" type="ORF">P4R38_09590</name>
</gene>
<keyword evidence="7" id="KW-1185">Reference proteome</keyword>
<evidence type="ECO:0000256" key="2">
    <source>
        <dbReference type="ARBA" id="ARBA00023125"/>
    </source>
</evidence>
<dbReference type="InterPro" id="IPR049445">
    <property type="entry name" value="TetR_SbtR-like_C"/>
</dbReference>
<keyword evidence="3" id="KW-0804">Transcription</keyword>
<proteinExistence type="predicted"/>
<name>A0ABT6C7I6_9MICO</name>
<protein>
    <submittedName>
        <fullName evidence="6">Helix-turn-helix domain containing protein</fullName>
    </submittedName>
</protein>
<dbReference type="PRINTS" id="PR00455">
    <property type="entry name" value="HTHTETR"/>
</dbReference>
<dbReference type="Pfam" id="PF21597">
    <property type="entry name" value="TetR_C_43"/>
    <property type="match status" value="1"/>
</dbReference>
<reference evidence="6 7" key="1">
    <citation type="submission" date="2023-03" db="EMBL/GenBank/DDBJ databases">
        <title>YIM 133296 draft genome.</title>
        <authorList>
            <person name="Xiong L."/>
        </authorList>
    </citation>
    <scope>NUCLEOTIDE SEQUENCE [LARGE SCALE GENOMIC DNA]</scope>
    <source>
        <strain evidence="6 7">YIM 133296</strain>
    </source>
</reference>
<dbReference type="Pfam" id="PF00440">
    <property type="entry name" value="TetR_N"/>
    <property type="match status" value="1"/>
</dbReference>
<organism evidence="6 7">
    <name type="scientific">Luteipulveratus flavus</name>
    <dbReference type="NCBI Taxonomy" id="3031728"/>
    <lineage>
        <taxon>Bacteria</taxon>
        <taxon>Bacillati</taxon>
        <taxon>Actinomycetota</taxon>
        <taxon>Actinomycetes</taxon>
        <taxon>Micrococcales</taxon>
        <taxon>Dermacoccaceae</taxon>
        <taxon>Luteipulveratus</taxon>
    </lineage>
</organism>
<dbReference type="InterPro" id="IPR036271">
    <property type="entry name" value="Tet_transcr_reg_TetR-rel_C_sf"/>
</dbReference>
<evidence type="ECO:0000256" key="3">
    <source>
        <dbReference type="ARBA" id="ARBA00023163"/>
    </source>
</evidence>
<dbReference type="InterPro" id="IPR009057">
    <property type="entry name" value="Homeodomain-like_sf"/>
</dbReference>
<dbReference type="SUPFAM" id="SSF46689">
    <property type="entry name" value="Homeodomain-like"/>
    <property type="match status" value="1"/>
</dbReference>
<comment type="caution">
    <text evidence="6">The sequence shown here is derived from an EMBL/GenBank/DDBJ whole genome shotgun (WGS) entry which is preliminary data.</text>
</comment>
<feature type="DNA-binding region" description="H-T-H motif" evidence="4">
    <location>
        <begin position="33"/>
        <end position="52"/>
    </location>
</feature>
<sequence>MPERRVRADAQRSLDATLEAAKRVFARDGVDAPVRVVAREAGVGVATLYRHFPQRADLVAAVFRREVDATAAAAEELAATLPPFEALVAWLRRYTAFIATKQGLSAALHSGDPAFAPLPAYFSGHLGPPLATLLDAAVHAGEARPGVDADELLAAVANLAHASGSLSSVSMVDLLIDGLRVDGSA</sequence>